<dbReference type="GO" id="GO:0005681">
    <property type="term" value="C:spliceosomal complex"/>
    <property type="evidence" value="ECO:0007669"/>
    <property type="project" value="UniProtKB-KW"/>
</dbReference>
<dbReference type="SMART" id="SM00651">
    <property type="entry name" value="Sm"/>
    <property type="match status" value="1"/>
</dbReference>
<evidence type="ECO:0000256" key="1">
    <source>
        <dbReference type="ARBA" id="ARBA00006850"/>
    </source>
</evidence>
<comment type="similarity">
    <text evidence="1">Belongs to the snRNP Sm proteins family.</text>
</comment>
<evidence type="ECO:0000256" key="5">
    <source>
        <dbReference type="ARBA" id="ARBA00023187"/>
    </source>
</evidence>
<evidence type="ECO:0000259" key="9">
    <source>
        <dbReference type="PROSITE" id="PS52002"/>
    </source>
</evidence>
<dbReference type="Pfam" id="PF01423">
    <property type="entry name" value="LSM"/>
    <property type="match status" value="1"/>
</dbReference>
<keyword evidence="5" id="KW-0508">mRNA splicing</keyword>
<dbReference type="FunFam" id="2.30.30.100:FF:000058">
    <property type="entry name" value="Small nuclear ribonucleoprotein Sm D3"/>
    <property type="match status" value="1"/>
</dbReference>
<dbReference type="PROSITE" id="PS52002">
    <property type="entry name" value="SM"/>
    <property type="match status" value="1"/>
</dbReference>
<feature type="compositionally biased region" description="Low complexity" evidence="8">
    <location>
        <begin position="439"/>
        <end position="448"/>
    </location>
</feature>
<evidence type="ECO:0000256" key="6">
    <source>
        <dbReference type="ARBA" id="ARBA00023274"/>
    </source>
</evidence>
<dbReference type="OMA" id="DRIKMNN"/>
<organism evidence="10 11">
    <name type="scientific">Paramecium octaurelia</name>
    <dbReference type="NCBI Taxonomy" id="43137"/>
    <lineage>
        <taxon>Eukaryota</taxon>
        <taxon>Sar</taxon>
        <taxon>Alveolata</taxon>
        <taxon>Ciliophora</taxon>
        <taxon>Intramacronucleata</taxon>
        <taxon>Oligohymenophorea</taxon>
        <taxon>Peniculida</taxon>
        <taxon>Parameciidae</taxon>
        <taxon>Paramecium</taxon>
    </lineage>
</organism>
<feature type="compositionally biased region" description="Basic and acidic residues" evidence="8">
    <location>
        <begin position="242"/>
        <end position="252"/>
    </location>
</feature>
<dbReference type="InterPro" id="IPR034101">
    <property type="entry name" value="Lsm4"/>
</dbReference>
<feature type="region of interest" description="Disordered" evidence="8">
    <location>
        <begin position="238"/>
        <end position="260"/>
    </location>
</feature>
<keyword evidence="4" id="KW-0694">RNA-binding</keyword>
<dbReference type="InterPro" id="IPR047575">
    <property type="entry name" value="Sm"/>
</dbReference>
<keyword evidence="7" id="KW-0175">Coiled coil</keyword>
<keyword evidence="11" id="KW-1185">Reference proteome</keyword>
<reference evidence="10" key="1">
    <citation type="submission" date="2021-01" db="EMBL/GenBank/DDBJ databases">
        <authorList>
            <consortium name="Genoscope - CEA"/>
            <person name="William W."/>
        </authorList>
    </citation>
    <scope>NUCLEOTIDE SEQUENCE</scope>
</reference>
<comment type="caution">
    <text evidence="10">The sequence shown here is derived from an EMBL/GenBank/DDBJ whole genome shotgun (WGS) entry which is preliminary data.</text>
</comment>
<evidence type="ECO:0000313" key="10">
    <source>
        <dbReference type="EMBL" id="CAD8165205.1"/>
    </source>
</evidence>
<evidence type="ECO:0000313" key="11">
    <source>
        <dbReference type="Proteomes" id="UP000683925"/>
    </source>
</evidence>
<protein>
    <recommendedName>
        <fullName evidence="9">Sm domain-containing protein</fullName>
    </recommendedName>
</protein>
<dbReference type="GO" id="GO:0003723">
    <property type="term" value="F:RNA binding"/>
    <property type="evidence" value="ECO:0007669"/>
    <property type="project" value="UniProtKB-KW"/>
</dbReference>
<dbReference type="OrthoDB" id="308403at2759"/>
<feature type="region of interest" description="Disordered" evidence="8">
    <location>
        <begin position="431"/>
        <end position="478"/>
    </location>
</feature>
<dbReference type="GO" id="GO:0000956">
    <property type="term" value="P:nuclear-transcribed mRNA catabolic process"/>
    <property type="evidence" value="ECO:0007669"/>
    <property type="project" value="InterPro"/>
</dbReference>
<dbReference type="AlphaFoldDB" id="A0A8S1UL78"/>
<evidence type="ECO:0000256" key="3">
    <source>
        <dbReference type="ARBA" id="ARBA00022728"/>
    </source>
</evidence>
<dbReference type="Proteomes" id="UP000683925">
    <property type="component" value="Unassembled WGS sequence"/>
</dbReference>
<evidence type="ECO:0000256" key="7">
    <source>
        <dbReference type="SAM" id="Coils"/>
    </source>
</evidence>
<dbReference type="PANTHER" id="PTHR23338">
    <property type="entry name" value="SMALL NUCLEAR RIBONUCLEOPROTEIN SM"/>
    <property type="match status" value="1"/>
</dbReference>
<dbReference type="EMBL" id="CAJJDP010000046">
    <property type="protein sequence ID" value="CAD8165205.1"/>
    <property type="molecule type" value="Genomic_DNA"/>
</dbReference>
<sequence>MTEISLDKKKKMYVLKKFDSVSPLKEREQTQNIFNGDQLRFLHVGQQQNLQQRQIVGKLEQFLKQREQFETIQKQQNSQYNSSNSTKMFAKRITLRNSSQKSLFISSEQNQEQKLKKQKDYQIVSQQFLLDFVKKTEDRIKMNNEIEEDLKRLNDKNNQLRQTKALTKFQQQQQIWEQQVEEAARKSKKYEYDSVIRKSTLFREKVEQIEHFQALKQLEGTARASEWYMTLRDNLGQSRQLSQEEREKKRSAYQDPFNQNTYYVDSSNKPIEIIRNQQQSTSVSKSGFRRNSSLSQINIFKLPLHKTVQTIGEDLCNLQIEGQNVLQKETELIKHYNSNEKFRLYKLEKESETEFPLSLLLTAKGSEVVIEVKAGDTYDGNLELLDKFMNVKLTNVKHTSKDGNSFHGIKELLIKGNSIKYFRLNPDAEKKAQEEAEIYEQQQQQKQQKINEQKQQRKAQNQKPRGKSYPQKQPQQRR</sequence>
<keyword evidence="6" id="KW-0687">Ribonucleoprotein</keyword>
<proteinExistence type="inferred from homology"/>
<dbReference type="GO" id="GO:0000398">
    <property type="term" value="P:mRNA splicing, via spliceosome"/>
    <property type="evidence" value="ECO:0007669"/>
    <property type="project" value="InterPro"/>
</dbReference>
<feature type="coiled-coil region" evidence="7">
    <location>
        <begin position="139"/>
        <end position="186"/>
    </location>
</feature>
<keyword evidence="3" id="KW-0747">Spliceosome</keyword>
<accession>A0A8S1UL78</accession>
<keyword evidence="2" id="KW-0507">mRNA processing</keyword>
<feature type="domain" description="Sm" evidence="9">
    <location>
        <begin position="355"/>
        <end position="428"/>
    </location>
</feature>
<dbReference type="InterPro" id="IPR001163">
    <property type="entry name" value="Sm_dom_euk/arc"/>
</dbReference>
<gene>
    <name evidence="10" type="ORF">POCTA_138.1.T0460168</name>
</gene>
<evidence type="ECO:0000256" key="2">
    <source>
        <dbReference type="ARBA" id="ARBA00022664"/>
    </source>
</evidence>
<evidence type="ECO:0000256" key="8">
    <source>
        <dbReference type="SAM" id="MobiDB-lite"/>
    </source>
</evidence>
<name>A0A8S1UL78_PAROT</name>
<evidence type="ECO:0000256" key="4">
    <source>
        <dbReference type="ARBA" id="ARBA00022884"/>
    </source>
</evidence>
<dbReference type="CDD" id="cd01723">
    <property type="entry name" value="LSm4"/>
    <property type="match status" value="1"/>
</dbReference>
<dbReference type="InterPro" id="IPR027141">
    <property type="entry name" value="LSm4/Sm_D1/D3"/>
</dbReference>